<evidence type="ECO:0000256" key="1">
    <source>
        <dbReference type="ARBA" id="ARBA00000085"/>
    </source>
</evidence>
<evidence type="ECO:0000256" key="8">
    <source>
        <dbReference type="ARBA" id="ARBA00022777"/>
    </source>
</evidence>
<protein>
    <recommendedName>
        <fullName evidence="3">histidine kinase</fullName>
        <ecNumber evidence="3">2.7.13.3</ecNumber>
    </recommendedName>
</protein>
<keyword evidence="16" id="KW-1185">Reference proteome</keyword>
<dbReference type="SMART" id="SM00388">
    <property type="entry name" value="HisKA"/>
    <property type="match status" value="1"/>
</dbReference>
<evidence type="ECO:0000256" key="7">
    <source>
        <dbReference type="ARBA" id="ARBA00022741"/>
    </source>
</evidence>
<feature type="domain" description="HAMP" evidence="14">
    <location>
        <begin position="170"/>
        <end position="222"/>
    </location>
</feature>
<dbReference type="PROSITE" id="PS51257">
    <property type="entry name" value="PROKAR_LIPOPROTEIN"/>
    <property type="match status" value="1"/>
</dbReference>
<reference evidence="15" key="1">
    <citation type="submission" date="2021-03" db="EMBL/GenBank/DDBJ databases">
        <title>The complete genome sequence of Acetobacter sp. TBRC 12339.</title>
        <authorList>
            <person name="Charoenyingcharoen P."/>
            <person name="Yukphan P."/>
        </authorList>
    </citation>
    <scope>NUCLEOTIDE SEQUENCE</scope>
    <source>
        <strain evidence="15">TBRC 12339</strain>
    </source>
</reference>
<dbReference type="PROSITE" id="PS50885">
    <property type="entry name" value="HAMP"/>
    <property type="match status" value="1"/>
</dbReference>
<evidence type="ECO:0000256" key="11">
    <source>
        <dbReference type="ARBA" id="ARBA00023012"/>
    </source>
</evidence>
<name>A0A939HN60_9PROT</name>
<sequence>MRSWSLTSRLVGGVLAVVLGCLVLLDAGLVGFTRFEVTERLDNSLQEVSERLQSVITLLPRTPQRSDIAWLPGVGPRTLAYQIIAADGRMILRSQNAPEQVFVSDPQTGFADSTRFRVYVAPPTSQGYRVLVGEPVFHRREAVRRAILLSIGPTLFLLPVMWFLIRWIIRRGMRPLEQLQAAMQSRGSGDLSPIPPLNLPIELASIQNAANTLLARLEDALTAERAFAASAAHELRNPLAALQAQAQILAGSLHHDPKARQRADLIVSRIQGFGKMVEKILQFSRASSGVAFRRTKLDLLPVLELLCRDLDKGETPGGRIRLLRQDCETYPVWGDLDAVGILFRNLLENALLYGTPITPVDILLGANGVVEIRNACTPLPAEVRARLSRPFVRGGSAKPGSGLGLTIARLITRQMEAGFAIPDAGGEGTFIVRLSFRQAGAA</sequence>
<dbReference type="CDD" id="cd00082">
    <property type="entry name" value="HisKA"/>
    <property type="match status" value="1"/>
</dbReference>
<dbReference type="GO" id="GO:0000155">
    <property type="term" value="F:phosphorelay sensor kinase activity"/>
    <property type="evidence" value="ECO:0007669"/>
    <property type="project" value="InterPro"/>
</dbReference>
<dbReference type="InterPro" id="IPR005467">
    <property type="entry name" value="His_kinase_dom"/>
</dbReference>
<dbReference type="SUPFAM" id="SSF47384">
    <property type="entry name" value="Homodimeric domain of signal transducing histidine kinase"/>
    <property type="match status" value="1"/>
</dbReference>
<evidence type="ECO:0000313" key="16">
    <source>
        <dbReference type="Proteomes" id="UP000664073"/>
    </source>
</evidence>
<dbReference type="SUPFAM" id="SSF55874">
    <property type="entry name" value="ATPase domain of HSP90 chaperone/DNA topoisomerase II/histidine kinase"/>
    <property type="match status" value="1"/>
</dbReference>
<dbReference type="PROSITE" id="PS50109">
    <property type="entry name" value="HIS_KIN"/>
    <property type="match status" value="1"/>
</dbReference>
<dbReference type="PANTHER" id="PTHR45436">
    <property type="entry name" value="SENSOR HISTIDINE KINASE YKOH"/>
    <property type="match status" value="1"/>
</dbReference>
<feature type="transmembrane region" description="Helical" evidence="12">
    <location>
        <begin position="146"/>
        <end position="169"/>
    </location>
</feature>
<dbReference type="InterPro" id="IPR036097">
    <property type="entry name" value="HisK_dim/P_sf"/>
</dbReference>
<feature type="domain" description="Histidine kinase" evidence="13">
    <location>
        <begin position="230"/>
        <end position="438"/>
    </location>
</feature>
<keyword evidence="11" id="KW-0902">Two-component regulatory system</keyword>
<keyword evidence="4" id="KW-0597">Phosphoprotein</keyword>
<evidence type="ECO:0000256" key="9">
    <source>
        <dbReference type="ARBA" id="ARBA00022840"/>
    </source>
</evidence>
<accession>A0A939HN60</accession>
<comment type="catalytic activity">
    <reaction evidence="1">
        <text>ATP + protein L-histidine = ADP + protein N-phospho-L-histidine.</text>
        <dbReference type="EC" id="2.7.13.3"/>
    </reaction>
</comment>
<keyword evidence="10 12" id="KW-1133">Transmembrane helix</keyword>
<evidence type="ECO:0000256" key="3">
    <source>
        <dbReference type="ARBA" id="ARBA00012438"/>
    </source>
</evidence>
<dbReference type="Pfam" id="PF00672">
    <property type="entry name" value="HAMP"/>
    <property type="match status" value="1"/>
</dbReference>
<dbReference type="InterPro" id="IPR003661">
    <property type="entry name" value="HisK_dim/P_dom"/>
</dbReference>
<dbReference type="Gene3D" id="6.10.340.10">
    <property type="match status" value="1"/>
</dbReference>
<dbReference type="EC" id="2.7.13.3" evidence="3"/>
<dbReference type="Gene3D" id="3.30.565.10">
    <property type="entry name" value="Histidine kinase-like ATPase, C-terminal domain"/>
    <property type="match status" value="1"/>
</dbReference>
<organism evidence="15 16">
    <name type="scientific">Acetobacter garciniae</name>
    <dbReference type="NCBI Taxonomy" id="2817435"/>
    <lineage>
        <taxon>Bacteria</taxon>
        <taxon>Pseudomonadati</taxon>
        <taxon>Pseudomonadota</taxon>
        <taxon>Alphaproteobacteria</taxon>
        <taxon>Acetobacterales</taxon>
        <taxon>Acetobacteraceae</taxon>
        <taxon>Acetobacter</taxon>
    </lineage>
</organism>
<proteinExistence type="predicted"/>
<feature type="transmembrane region" description="Helical" evidence="12">
    <location>
        <begin position="12"/>
        <end position="32"/>
    </location>
</feature>
<comment type="subcellular location">
    <subcellularLocation>
        <location evidence="2">Membrane</location>
        <topology evidence="2">Multi-pass membrane protein</topology>
    </subcellularLocation>
</comment>
<evidence type="ECO:0000259" key="13">
    <source>
        <dbReference type="PROSITE" id="PS50109"/>
    </source>
</evidence>
<keyword evidence="5" id="KW-0808">Transferase</keyword>
<dbReference type="InterPro" id="IPR050428">
    <property type="entry name" value="TCS_sensor_his_kinase"/>
</dbReference>
<dbReference type="CDD" id="cd06225">
    <property type="entry name" value="HAMP"/>
    <property type="match status" value="1"/>
</dbReference>
<evidence type="ECO:0000256" key="6">
    <source>
        <dbReference type="ARBA" id="ARBA00022692"/>
    </source>
</evidence>
<evidence type="ECO:0000259" key="14">
    <source>
        <dbReference type="PROSITE" id="PS50885"/>
    </source>
</evidence>
<keyword evidence="12" id="KW-0472">Membrane</keyword>
<dbReference type="Pfam" id="PF00512">
    <property type="entry name" value="HisKA"/>
    <property type="match status" value="1"/>
</dbReference>
<dbReference type="InterPro" id="IPR036890">
    <property type="entry name" value="HATPase_C_sf"/>
</dbReference>
<dbReference type="RefSeq" id="WP_207847637.1">
    <property type="nucleotide sequence ID" value="NZ_JAFVMH010000018.1"/>
</dbReference>
<dbReference type="EMBL" id="JAFVMH010000018">
    <property type="protein sequence ID" value="MBO1326777.1"/>
    <property type="molecule type" value="Genomic_DNA"/>
</dbReference>
<evidence type="ECO:0000256" key="5">
    <source>
        <dbReference type="ARBA" id="ARBA00022679"/>
    </source>
</evidence>
<keyword evidence="8" id="KW-0418">Kinase</keyword>
<keyword evidence="6 12" id="KW-0812">Transmembrane</keyword>
<dbReference type="Pfam" id="PF02518">
    <property type="entry name" value="HATPase_c"/>
    <property type="match status" value="1"/>
</dbReference>
<dbReference type="GO" id="GO:0005886">
    <property type="term" value="C:plasma membrane"/>
    <property type="evidence" value="ECO:0007669"/>
    <property type="project" value="TreeGrafter"/>
</dbReference>
<comment type="caution">
    <text evidence="15">The sequence shown here is derived from an EMBL/GenBank/DDBJ whole genome shotgun (WGS) entry which is preliminary data.</text>
</comment>
<evidence type="ECO:0000313" key="15">
    <source>
        <dbReference type="EMBL" id="MBO1326777.1"/>
    </source>
</evidence>
<evidence type="ECO:0000256" key="10">
    <source>
        <dbReference type="ARBA" id="ARBA00022989"/>
    </source>
</evidence>
<dbReference type="GO" id="GO:0005524">
    <property type="term" value="F:ATP binding"/>
    <property type="evidence" value="ECO:0007669"/>
    <property type="project" value="UniProtKB-KW"/>
</dbReference>
<dbReference type="SMART" id="SM00387">
    <property type="entry name" value="HATPase_c"/>
    <property type="match status" value="1"/>
</dbReference>
<dbReference type="InterPro" id="IPR003660">
    <property type="entry name" value="HAMP_dom"/>
</dbReference>
<keyword evidence="9" id="KW-0067">ATP-binding</keyword>
<dbReference type="Gene3D" id="1.10.287.130">
    <property type="match status" value="1"/>
</dbReference>
<gene>
    <name evidence="15" type="ORF">J2D77_16665</name>
</gene>
<evidence type="ECO:0000256" key="4">
    <source>
        <dbReference type="ARBA" id="ARBA00022553"/>
    </source>
</evidence>
<keyword evidence="7" id="KW-0547">Nucleotide-binding</keyword>
<dbReference type="PANTHER" id="PTHR45436:SF14">
    <property type="entry name" value="SENSOR PROTEIN QSEC"/>
    <property type="match status" value="1"/>
</dbReference>
<dbReference type="SMART" id="SM00304">
    <property type="entry name" value="HAMP"/>
    <property type="match status" value="1"/>
</dbReference>
<evidence type="ECO:0000256" key="12">
    <source>
        <dbReference type="SAM" id="Phobius"/>
    </source>
</evidence>
<dbReference type="Proteomes" id="UP000664073">
    <property type="component" value="Unassembled WGS sequence"/>
</dbReference>
<evidence type="ECO:0000256" key="2">
    <source>
        <dbReference type="ARBA" id="ARBA00004141"/>
    </source>
</evidence>
<dbReference type="AlphaFoldDB" id="A0A939HN60"/>
<dbReference type="InterPro" id="IPR003594">
    <property type="entry name" value="HATPase_dom"/>
</dbReference>